<evidence type="ECO:0000259" key="11">
    <source>
        <dbReference type="PROSITE" id="PS50884"/>
    </source>
</evidence>
<dbReference type="InterPro" id="IPR003851">
    <property type="entry name" value="Znf_Dof"/>
</dbReference>
<protein>
    <recommendedName>
        <fullName evidence="9">Dof zinc finger protein</fullName>
    </recommendedName>
</protein>
<feature type="domain" description="Dof-type" evidence="11">
    <location>
        <begin position="39"/>
        <end position="93"/>
    </location>
</feature>
<evidence type="ECO:0000256" key="2">
    <source>
        <dbReference type="ARBA" id="ARBA00022771"/>
    </source>
</evidence>
<dbReference type="PROSITE" id="PS50884">
    <property type="entry name" value="ZF_DOF_2"/>
    <property type="match status" value="1"/>
</dbReference>
<dbReference type="GO" id="GO:0008270">
    <property type="term" value="F:zinc ion binding"/>
    <property type="evidence" value="ECO:0007669"/>
    <property type="project" value="UniProtKB-KW"/>
</dbReference>
<dbReference type="PROSITE" id="PS01361">
    <property type="entry name" value="ZF_DOF_1"/>
    <property type="match status" value="1"/>
</dbReference>
<gene>
    <name evidence="12" type="ORF">ZOSMA_52G01230</name>
</gene>
<evidence type="ECO:0000256" key="6">
    <source>
        <dbReference type="ARBA" id="ARBA00023163"/>
    </source>
</evidence>
<keyword evidence="13" id="KW-1185">Reference proteome</keyword>
<keyword evidence="7 8" id="KW-0539">Nucleus</keyword>
<dbReference type="PANTHER" id="PTHR31992:SF159">
    <property type="entry name" value="DOF ZINC FINGER PROTEIN"/>
    <property type="match status" value="1"/>
</dbReference>
<keyword evidence="1 9" id="KW-0479">Metal-binding</keyword>
<evidence type="ECO:0000256" key="4">
    <source>
        <dbReference type="ARBA" id="ARBA00023015"/>
    </source>
</evidence>
<dbReference type="InterPro" id="IPR045174">
    <property type="entry name" value="Dof"/>
</dbReference>
<proteinExistence type="predicted"/>
<comment type="caution">
    <text evidence="12">The sequence shown here is derived from an EMBL/GenBank/DDBJ whole genome shotgun (WGS) entry which is preliminary data.</text>
</comment>
<dbReference type="OrthoDB" id="1927254at2759"/>
<dbReference type="EMBL" id="LFYR01001488">
    <property type="protein sequence ID" value="KMZ61472.1"/>
    <property type="molecule type" value="Genomic_DNA"/>
</dbReference>
<accession>A0A0K9NZQ1</accession>
<evidence type="ECO:0000256" key="3">
    <source>
        <dbReference type="ARBA" id="ARBA00022833"/>
    </source>
</evidence>
<evidence type="ECO:0000256" key="10">
    <source>
        <dbReference type="SAM" id="MobiDB-lite"/>
    </source>
</evidence>
<evidence type="ECO:0000256" key="7">
    <source>
        <dbReference type="ARBA" id="ARBA00023242"/>
    </source>
</evidence>
<dbReference type="AlphaFoldDB" id="A0A0K9NZQ1"/>
<dbReference type="STRING" id="29655.A0A0K9NZQ1"/>
<evidence type="ECO:0000256" key="5">
    <source>
        <dbReference type="ARBA" id="ARBA00023125"/>
    </source>
</evidence>
<organism evidence="12 13">
    <name type="scientific">Zostera marina</name>
    <name type="common">Eelgrass</name>
    <dbReference type="NCBI Taxonomy" id="29655"/>
    <lineage>
        <taxon>Eukaryota</taxon>
        <taxon>Viridiplantae</taxon>
        <taxon>Streptophyta</taxon>
        <taxon>Embryophyta</taxon>
        <taxon>Tracheophyta</taxon>
        <taxon>Spermatophyta</taxon>
        <taxon>Magnoliopsida</taxon>
        <taxon>Liliopsida</taxon>
        <taxon>Zosteraceae</taxon>
        <taxon>Zostera</taxon>
    </lineage>
</organism>
<dbReference type="GO" id="GO:0005634">
    <property type="term" value="C:nucleus"/>
    <property type="evidence" value="ECO:0007669"/>
    <property type="project" value="UniProtKB-SubCell"/>
</dbReference>
<keyword evidence="2 8" id="KW-0863">Zinc-finger</keyword>
<evidence type="ECO:0000256" key="1">
    <source>
        <dbReference type="ARBA" id="ARBA00022723"/>
    </source>
</evidence>
<comment type="function">
    <text evidence="9">Transcription factor that binds specifically to a 5'-AA[AG]G-3' consensus core sequence.</text>
</comment>
<dbReference type="GO" id="GO:0003677">
    <property type="term" value="F:DNA binding"/>
    <property type="evidence" value="ECO:0007669"/>
    <property type="project" value="UniProtKB-UniRule"/>
</dbReference>
<comment type="subcellular location">
    <subcellularLocation>
        <location evidence="8 9">Nucleus</location>
    </subcellularLocation>
</comment>
<reference evidence="13" key="1">
    <citation type="journal article" date="2016" name="Nature">
        <title>The genome of the seagrass Zostera marina reveals angiosperm adaptation to the sea.</title>
        <authorList>
            <person name="Olsen J.L."/>
            <person name="Rouze P."/>
            <person name="Verhelst B."/>
            <person name="Lin Y.-C."/>
            <person name="Bayer T."/>
            <person name="Collen J."/>
            <person name="Dattolo E."/>
            <person name="De Paoli E."/>
            <person name="Dittami S."/>
            <person name="Maumus F."/>
            <person name="Michel G."/>
            <person name="Kersting A."/>
            <person name="Lauritano C."/>
            <person name="Lohaus R."/>
            <person name="Toepel M."/>
            <person name="Tonon T."/>
            <person name="Vanneste K."/>
            <person name="Amirebrahimi M."/>
            <person name="Brakel J."/>
            <person name="Bostroem C."/>
            <person name="Chovatia M."/>
            <person name="Grimwood J."/>
            <person name="Jenkins J.W."/>
            <person name="Jueterbock A."/>
            <person name="Mraz A."/>
            <person name="Stam W.T."/>
            <person name="Tice H."/>
            <person name="Bornberg-Bauer E."/>
            <person name="Green P.J."/>
            <person name="Pearson G.A."/>
            <person name="Procaccini G."/>
            <person name="Duarte C.M."/>
            <person name="Schmutz J."/>
            <person name="Reusch T.B.H."/>
            <person name="Van de Peer Y."/>
        </authorList>
    </citation>
    <scope>NUCLEOTIDE SEQUENCE [LARGE SCALE GENOMIC DNA]</scope>
    <source>
        <strain evidence="13">cv. Finnish</strain>
    </source>
</reference>
<evidence type="ECO:0000313" key="12">
    <source>
        <dbReference type="EMBL" id="KMZ61472.1"/>
    </source>
</evidence>
<keyword evidence="4 9" id="KW-0805">Transcription regulation</keyword>
<evidence type="ECO:0000256" key="9">
    <source>
        <dbReference type="RuleBase" id="RU369094"/>
    </source>
</evidence>
<evidence type="ECO:0000313" key="13">
    <source>
        <dbReference type="Proteomes" id="UP000036987"/>
    </source>
</evidence>
<dbReference type="PANTHER" id="PTHR31992">
    <property type="entry name" value="DOF ZINC FINGER PROTEIN DOF1.4-RELATED"/>
    <property type="match status" value="1"/>
</dbReference>
<dbReference type="Proteomes" id="UP000036987">
    <property type="component" value="Unassembled WGS sequence"/>
</dbReference>
<name>A0A0K9NZQ1_ZOSMR</name>
<evidence type="ECO:0000256" key="8">
    <source>
        <dbReference type="PROSITE-ProRule" id="PRU00071"/>
    </source>
</evidence>
<keyword evidence="5 8" id="KW-0238">DNA-binding</keyword>
<sequence length="291" mass="32112">MNSSSNSSSGELIPPCSTRMMPPPAVLERRLRPQQDQALKCPRCDSTHTKFCYYNNYSLSQPRYFCKTCRRYWTKGGSLRNIPVGGGCRKNNKRPPVNGGKKPMHHVTVPEVRHHPPLILDQGQYHLLNTTLPTASLFGDQRGSGLLPPITERDLASFMECKYDLSMYDNPDVIDHQNVAGDVERYGPIIGNPAAQIFSCANNGNIIDGYGEIASTVGYHGMSPLGFSINGSSNHQPSLMSTPLSFDGGDDSVHVAGDTKPNGKLLSLEWQDSGRDVGFNAKWTSWDNFHI</sequence>
<feature type="region of interest" description="Disordered" evidence="10">
    <location>
        <begin position="1"/>
        <end position="23"/>
    </location>
</feature>
<keyword evidence="3 9" id="KW-0862">Zinc</keyword>
<dbReference type="GO" id="GO:0003700">
    <property type="term" value="F:DNA-binding transcription factor activity"/>
    <property type="evidence" value="ECO:0007669"/>
    <property type="project" value="UniProtKB-UniRule"/>
</dbReference>
<feature type="region of interest" description="Disordered" evidence="10">
    <location>
        <begin position="84"/>
        <end position="103"/>
    </location>
</feature>
<keyword evidence="6 9" id="KW-0804">Transcription</keyword>
<dbReference type="Pfam" id="PF02701">
    <property type="entry name" value="Zn_ribbon_Dof"/>
    <property type="match status" value="1"/>
</dbReference>